<dbReference type="PANTHER" id="PTHR23502">
    <property type="entry name" value="MAJOR FACILITATOR SUPERFAMILY"/>
    <property type="match status" value="1"/>
</dbReference>
<dbReference type="Gene3D" id="1.20.1250.20">
    <property type="entry name" value="MFS general substrate transporter like domains"/>
    <property type="match status" value="1"/>
</dbReference>
<evidence type="ECO:0000256" key="3">
    <source>
        <dbReference type="ARBA" id="ARBA00022989"/>
    </source>
</evidence>
<organism evidence="7 8">
    <name type="scientific">Lophiotrema nucula</name>
    <dbReference type="NCBI Taxonomy" id="690887"/>
    <lineage>
        <taxon>Eukaryota</taxon>
        <taxon>Fungi</taxon>
        <taxon>Dikarya</taxon>
        <taxon>Ascomycota</taxon>
        <taxon>Pezizomycotina</taxon>
        <taxon>Dothideomycetes</taxon>
        <taxon>Pleosporomycetidae</taxon>
        <taxon>Pleosporales</taxon>
        <taxon>Lophiotremataceae</taxon>
        <taxon>Lophiotrema</taxon>
    </lineage>
</organism>
<feature type="transmembrane region" description="Helical" evidence="5">
    <location>
        <begin position="403"/>
        <end position="426"/>
    </location>
</feature>
<gene>
    <name evidence="7" type="ORF">BDV96DRAFT_606339</name>
</gene>
<feature type="domain" description="Major facilitator superfamily (MFS) profile" evidence="6">
    <location>
        <begin position="34"/>
        <end position="467"/>
    </location>
</feature>
<sequence length="475" mass="52153">MALEGDKEANYVTWDSPTDPKNPQNFTFSRKFFITSIWVVGNLVTTIASSIFASGSELVRKEFDVSVPVTTLGVSLFLIGYTVGPPVWGPVSERFGRKWPMFVGMALFTLFCLPVALAKNIETALVGRFFCGMFGAAPLSITGGALVDIWNPVQRGVAMAACIGTIFGSPILAPLIGNFVAASYLGWRWTQWLSGIMGLGATALVLCGLPETHAATILRAKATRLRHETGDNELRSQFDGQSTGVKQILNVFLVRSFLMLATEPILVFITIYQSFIYGILYLIFVSYPIAFREVRGWALGPSALPYLGMFVGVLLGALTVVWQTKTRFARFTRENKGVVIPEQRLPIMIVGGFILPAGLFIFAWTSDPKIHWSGMVIGSVPVGMAMYMIFVQCFNYIVDVYQTVANSAIGANTFVRSFFGAAFPLFGPAMYHRLGVDWATSTLAFFAIAMIPIPVVLFKFGHTIRTWSKNAVNKV</sequence>
<evidence type="ECO:0000259" key="6">
    <source>
        <dbReference type="PROSITE" id="PS50850"/>
    </source>
</evidence>
<dbReference type="PROSITE" id="PS50850">
    <property type="entry name" value="MFS"/>
    <property type="match status" value="1"/>
</dbReference>
<feature type="transmembrane region" description="Helical" evidence="5">
    <location>
        <begin position="99"/>
        <end position="118"/>
    </location>
</feature>
<dbReference type="Proteomes" id="UP000799770">
    <property type="component" value="Unassembled WGS sequence"/>
</dbReference>
<keyword evidence="2 5" id="KW-0812">Transmembrane</keyword>
<dbReference type="AlphaFoldDB" id="A0A6A5YLE1"/>
<accession>A0A6A5YLE1</accession>
<comment type="subcellular location">
    <subcellularLocation>
        <location evidence="1">Membrane</location>
        <topology evidence="1">Multi-pass membrane protein</topology>
    </subcellularLocation>
</comment>
<proteinExistence type="predicted"/>
<dbReference type="OrthoDB" id="446368at2759"/>
<dbReference type="PANTHER" id="PTHR23502:SF156">
    <property type="entry name" value="TRANSPORTER, PUTATIVE (AFU_ORTHOLOGUE AFUA_5G00420)-RELATED"/>
    <property type="match status" value="1"/>
</dbReference>
<dbReference type="CDD" id="cd17323">
    <property type="entry name" value="MFS_Tpo1_MDR_like"/>
    <property type="match status" value="1"/>
</dbReference>
<feature type="transmembrane region" description="Helical" evidence="5">
    <location>
        <begin position="157"/>
        <end position="177"/>
    </location>
</feature>
<feature type="transmembrane region" description="Helical" evidence="5">
    <location>
        <begin position="124"/>
        <end position="150"/>
    </location>
</feature>
<keyword evidence="3 5" id="KW-1133">Transmembrane helix</keyword>
<evidence type="ECO:0000313" key="8">
    <source>
        <dbReference type="Proteomes" id="UP000799770"/>
    </source>
</evidence>
<feature type="transmembrane region" description="Helical" evidence="5">
    <location>
        <begin position="32"/>
        <end position="53"/>
    </location>
</feature>
<evidence type="ECO:0000256" key="5">
    <source>
        <dbReference type="SAM" id="Phobius"/>
    </source>
</evidence>
<dbReference type="Pfam" id="PF07690">
    <property type="entry name" value="MFS_1"/>
    <property type="match status" value="1"/>
</dbReference>
<feature type="transmembrane region" description="Helical" evidence="5">
    <location>
        <begin position="345"/>
        <end position="364"/>
    </location>
</feature>
<keyword evidence="4 5" id="KW-0472">Membrane</keyword>
<evidence type="ECO:0000256" key="4">
    <source>
        <dbReference type="ARBA" id="ARBA00023136"/>
    </source>
</evidence>
<dbReference type="FunFam" id="1.20.1250.20:FF:000011">
    <property type="entry name" value="MFS multidrug transporter, putative"/>
    <property type="match status" value="1"/>
</dbReference>
<dbReference type="InterPro" id="IPR020846">
    <property type="entry name" value="MFS_dom"/>
</dbReference>
<evidence type="ECO:0000256" key="1">
    <source>
        <dbReference type="ARBA" id="ARBA00004141"/>
    </source>
</evidence>
<feature type="transmembrane region" description="Helical" evidence="5">
    <location>
        <begin position="65"/>
        <end position="87"/>
    </location>
</feature>
<dbReference type="InterPro" id="IPR036259">
    <property type="entry name" value="MFS_trans_sf"/>
</dbReference>
<feature type="transmembrane region" description="Helical" evidence="5">
    <location>
        <begin position="370"/>
        <end position="391"/>
    </location>
</feature>
<keyword evidence="8" id="KW-1185">Reference proteome</keyword>
<evidence type="ECO:0000256" key="2">
    <source>
        <dbReference type="ARBA" id="ARBA00022692"/>
    </source>
</evidence>
<protein>
    <submittedName>
        <fullName evidence="7">Major facilitator superfamily domain-containing protein</fullName>
    </submittedName>
</protein>
<feature type="transmembrane region" description="Helical" evidence="5">
    <location>
        <begin position="303"/>
        <end position="324"/>
    </location>
</feature>
<feature type="transmembrane region" description="Helical" evidence="5">
    <location>
        <begin position="265"/>
        <end position="291"/>
    </location>
</feature>
<feature type="transmembrane region" description="Helical" evidence="5">
    <location>
        <begin position="438"/>
        <end position="460"/>
    </location>
</feature>
<dbReference type="InterPro" id="IPR011701">
    <property type="entry name" value="MFS"/>
</dbReference>
<reference evidence="7" key="1">
    <citation type="journal article" date="2020" name="Stud. Mycol.">
        <title>101 Dothideomycetes genomes: a test case for predicting lifestyles and emergence of pathogens.</title>
        <authorList>
            <person name="Haridas S."/>
            <person name="Albert R."/>
            <person name="Binder M."/>
            <person name="Bloem J."/>
            <person name="Labutti K."/>
            <person name="Salamov A."/>
            <person name="Andreopoulos B."/>
            <person name="Baker S."/>
            <person name="Barry K."/>
            <person name="Bills G."/>
            <person name="Bluhm B."/>
            <person name="Cannon C."/>
            <person name="Castanera R."/>
            <person name="Culley D."/>
            <person name="Daum C."/>
            <person name="Ezra D."/>
            <person name="Gonzalez J."/>
            <person name="Henrissat B."/>
            <person name="Kuo A."/>
            <person name="Liang C."/>
            <person name="Lipzen A."/>
            <person name="Lutzoni F."/>
            <person name="Magnuson J."/>
            <person name="Mondo S."/>
            <person name="Nolan M."/>
            <person name="Ohm R."/>
            <person name="Pangilinan J."/>
            <person name="Park H.-J."/>
            <person name="Ramirez L."/>
            <person name="Alfaro M."/>
            <person name="Sun H."/>
            <person name="Tritt A."/>
            <person name="Yoshinaga Y."/>
            <person name="Zwiers L.-H."/>
            <person name="Turgeon B."/>
            <person name="Goodwin S."/>
            <person name="Spatafora J."/>
            <person name="Crous P."/>
            <person name="Grigoriev I."/>
        </authorList>
    </citation>
    <scope>NUCLEOTIDE SEQUENCE</scope>
    <source>
        <strain evidence="7">CBS 627.86</strain>
    </source>
</reference>
<dbReference type="GO" id="GO:0022857">
    <property type="term" value="F:transmembrane transporter activity"/>
    <property type="evidence" value="ECO:0007669"/>
    <property type="project" value="InterPro"/>
</dbReference>
<dbReference type="EMBL" id="ML977352">
    <property type="protein sequence ID" value="KAF2107793.1"/>
    <property type="molecule type" value="Genomic_DNA"/>
</dbReference>
<dbReference type="SUPFAM" id="SSF103473">
    <property type="entry name" value="MFS general substrate transporter"/>
    <property type="match status" value="1"/>
</dbReference>
<name>A0A6A5YLE1_9PLEO</name>
<dbReference type="GO" id="GO:0005886">
    <property type="term" value="C:plasma membrane"/>
    <property type="evidence" value="ECO:0007669"/>
    <property type="project" value="TreeGrafter"/>
</dbReference>
<evidence type="ECO:0000313" key="7">
    <source>
        <dbReference type="EMBL" id="KAF2107793.1"/>
    </source>
</evidence>